<feature type="compositionally biased region" description="Basic residues" evidence="1">
    <location>
        <begin position="531"/>
        <end position="551"/>
    </location>
</feature>
<feature type="signal peptide" evidence="2">
    <location>
        <begin position="1"/>
        <end position="18"/>
    </location>
</feature>
<feature type="compositionally biased region" description="Low complexity" evidence="1">
    <location>
        <begin position="510"/>
        <end position="520"/>
    </location>
</feature>
<name>A0A9N8KX13_CHRIL</name>
<feature type="compositionally biased region" description="Low complexity" evidence="1">
    <location>
        <begin position="87"/>
        <end position="99"/>
    </location>
</feature>
<dbReference type="OrthoDB" id="439917at2759"/>
<dbReference type="PANTHER" id="PTHR24216:SF65">
    <property type="entry name" value="PAXILLIN-LIKE PROTEIN 1"/>
    <property type="match status" value="1"/>
</dbReference>
<evidence type="ECO:0000313" key="3">
    <source>
        <dbReference type="EMBL" id="CAD0206707.1"/>
    </source>
</evidence>
<feature type="region of interest" description="Disordered" evidence="1">
    <location>
        <begin position="494"/>
        <end position="557"/>
    </location>
</feature>
<reference evidence="3" key="1">
    <citation type="submission" date="2021-12" db="EMBL/GenBank/DDBJ databases">
        <authorList>
            <person name="King R."/>
        </authorList>
    </citation>
    <scope>NUCLEOTIDE SEQUENCE</scope>
</reference>
<feature type="region of interest" description="Disordered" evidence="1">
    <location>
        <begin position="1620"/>
        <end position="1649"/>
    </location>
</feature>
<dbReference type="PRINTS" id="PR01217">
    <property type="entry name" value="PRICHEXTENSN"/>
</dbReference>
<feature type="compositionally biased region" description="Basic residues" evidence="1">
    <location>
        <begin position="2292"/>
        <end position="2317"/>
    </location>
</feature>
<sequence length="2405" mass="275563">MLFINFLCLLYLMVLIDSHTISKHIDNDEKADDIFDSITDLDHTRSSKRRDRFLHKYQQDDKDEFVVKTVEAIRLTKAYSDSDKTTETTSSHGISTTSTEHTKRHKSPKKRVGSFWRKLRGKDKKDKNNERKSRRRRRPNVKDFEWTRFTSRYVRESPRRNKGRRKNTSQFGLWKSGKSLAKRELPGSTMLFKSRDAKKLYTTNIQIGIAPHNIDMASTKGYKLKTATTSENIDKLLQSVTTQVSRMKQIYGVERFTPSTQSSQPIMQPNYQQHNYQPYFTNQTSYPFPEKSMDKSNDKTFDNNFDKNYDNTFDKTFDTKQMTLTTTPMPKYETEFVGTAQIEELLNDIKLKAIQSVAEQNPYVTDLITNKVTDATIEADPILTHIDYSSPGYYLSTFVSINDIKNALGKRTVPARVNEFALNDSVLIANTEPHYIVARSLKEDTYTMARNVEDMLQRKLKNVLHRVTSDFRSEIHKVKSTLNKMMHKVTTKLVPKHTTRAKSMTHAKHTSAQSSTSRTTAPRHLRGERPHQHKRPSYQRRMQHTRPRTHVATHPTPTYDDFMMLTLYEQMLAKTQEQNVRKLLTTNDRKKKRREHFRLSKRNPETLSDIKLREYLQNVYEEVVNMPDYDYMDPSIASAPPSSNTYEGNMPGELSPFPTSLPHTSLDDTSYEGLSNKISYNDFVNGYKHYLKFQKEQGSQNFSNLVKYQAHRHHNVDDIGKFILNKIPQLPNRRKRFFDETDIDYQETSTKTDDNWFKKHFYLFVDNGPPKKFHTSQTVPLKSAFRDQSLRLFVSTEDPMPSPGPRDHVFIKIGSDDSGLETTDSPKNTANMNLDELSKILNSIKDKQATGYYYRGAYAKETELTPVFNVTDSYKILPQGFIDKIFGNKRRRTPKILPRHEYDYTPSMDMLTDYLGNRLKRDTTEENEDDDEDEVEDKYVSTTPKENYGSLALLRTTKENTKVGFVDIDLVPQTLVLNLKDNSSKHSRFKNFFNKFHFKKKNPKHIKERKHMLKRQCYTRRKTRFNPIRKLKEMFKIGTDDEKQMMPNYRGSNVDYEITTSDMLYTELLKPVKFDRPLSVEEMKQQVPNISDIIPYETTIRTTTHKHYSYKLDESDRKLLSQYHVPNPSTKPAVSHVLKKPPTVTTTASPTTPKLVTLPGSTTASLAESNVMTVNVKTINTGTVTTITPKAKFDTSPMITLDDMNLVLNNIQQKLAKSSRNFPKHTTINLKRGTLRDMILGRHHHHPPPPPHKRPVEELMIKSKLTRIAKFPISKRHFKNKRDETIIKQALDNDYSSLHEAPSSKELDMKNRNPNAQRMNAAQPPVTAMKKSSSAKFKHTDYYNDLLMWHNDILNLDQVPAPIWKSILKNIQGDTGDTYTTPNMNHLVRELNEINEFLDYEPHGARRYNNNNIMPNASIKGHKKEALYSFANFRSKPKKDVKPNLVRSVAMDDKTLVTSNNILIKGEAKFFQYNNKPQREVKTKNILDKLNIHRKNVDFGPERDKGTKEDDVPNEPAILVDTTMLAYDDDANSVTNGVEVKKLSRNSQESTKARKMFRNHTRHTPRLKTNQPPVQYYTTPLPMSSNDFNKFLKDHKMDVESVTAPMFEVPTFVGAWAQKPFTRPSGKQPSIKGQGTTPENKKKEPPNYHNNMKALKPDALKLVMSATPTLIDVDNMKLTALNYKHIAPVVTTRVVLPNRSLRHDIFEDFDRYKRFSELYKYNPYNLITGRSVRTTPNYYKLLKSKIKLFDKKSPLPPPQRRLTTDSFTIDPRNKEVEITIINFDDIDKMTTNCQAYELFTVAPLMKKDDGLSSYAKTETANEYKTSESSDSVNNELLYKDIFKDSCTTTTTTEFTPADFLKNTDYSMPTASLVPGSTKIRNPFEYINKLPAGKMNMPKRVQISSHHYKYDIFYNDDRKNKGKVSRPKLSPMGAKLPIKITPKHFPSTIFRKAVTNTDIRKKIFRQRNKTRNVRDVSTVNDTTTPLGSLVYDLKHLRRSTTAVPVRERRRQRFKISTMIQDKLKSLMKNATVNKMQEPIKHAPCLRSACNCTASLQGGLQPNFTLLPEKGCNSSCPEPAPCPAPAPSCPEPPPCPAPPPPCPPPPKPCLQACTCPQPCCPEPPPCPPPCPAPPPPCPPPPPPCPPPCPKPCLQACTCPQPCCPEPPPCPPPCPAPPPPCPPPPPPCPPPCPKPCLQACTCPEPCCPEPPPCPPPCPAPPPPCPPPPPPCPPPCPKPCLQACTCPQPCEPPPCPPPCPPPPRPALLPRHPARRPARNLVCKLVLVHNRAVPSPHHARRHARAPHRVPRRAPRRAPHRAPRRAVPLPNHAVQRNRTVWKNLSTTDSRFQWDSVNARRARKIVLSPRVISPRPQRPWDFNHRKRKVKVPRQVLSGASINKTSRHLYQRR</sequence>
<feature type="region of interest" description="Disordered" evidence="1">
    <location>
        <begin position="81"/>
        <end position="139"/>
    </location>
</feature>
<organism evidence="3 4">
    <name type="scientific">Chrysodeixis includens</name>
    <name type="common">Soybean looper</name>
    <name type="synonym">Pseudoplusia includens</name>
    <dbReference type="NCBI Taxonomy" id="689277"/>
    <lineage>
        <taxon>Eukaryota</taxon>
        <taxon>Metazoa</taxon>
        <taxon>Ecdysozoa</taxon>
        <taxon>Arthropoda</taxon>
        <taxon>Hexapoda</taxon>
        <taxon>Insecta</taxon>
        <taxon>Pterygota</taxon>
        <taxon>Neoptera</taxon>
        <taxon>Endopterygota</taxon>
        <taxon>Lepidoptera</taxon>
        <taxon>Glossata</taxon>
        <taxon>Ditrysia</taxon>
        <taxon>Noctuoidea</taxon>
        <taxon>Noctuidae</taxon>
        <taxon>Plusiinae</taxon>
        <taxon>Chrysodeixis</taxon>
    </lineage>
</organism>
<keyword evidence="4" id="KW-1185">Reference proteome</keyword>
<dbReference type="EMBL" id="LR824032">
    <property type="protein sequence ID" value="CAD0206707.1"/>
    <property type="molecule type" value="Genomic_DNA"/>
</dbReference>
<feature type="compositionally biased region" description="Polar residues" evidence="1">
    <location>
        <begin position="1625"/>
        <end position="1638"/>
    </location>
</feature>
<dbReference type="PANTHER" id="PTHR24216">
    <property type="entry name" value="PAXILLIN-RELATED"/>
    <property type="match status" value="1"/>
</dbReference>
<feature type="region of interest" description="Disordered" evidence="1">
    <location>
        <begin position="2289"/>
        <end position="2317"/>
    </location>
</feature>
<evidence type="ECO:0000313" key="4">
    <source>
        <dbReference type="Proteomes" id="UP001154114"/>
    </source>
</evidence>
<gene>
    <name evidence="3" type="ORF">CINC_LOCUS8998</name>
</gene>
<dbReference type="Proteomes" id="UP001154114">
    <property type="component" value="Chromosome 29"/>
</dbReference>
<protein>
    <submittedName>
        <fullName evidence="3">Uncharacterized protein</fullName>
    </submittedName>
</protein>
<feature type="chain" id="PRO_5040507450" evidence="2">
    <location>
        <begin position="19"/>
        <end position="2405"/>
    </location>
</feature>
<proteinExistence type="predicted"/>
<evidence type="ECO:0000256" key="2">
    <source>
        <dbReference type="SAM" id="SignalP"/>
    </source>
</evidence>
<accession>A0A9N8KX13</accession>
<keyword evidence="2" id="KW-0732">Signal</keyword>
<feature type="compositionally biased region" description="Basic residues" evidence="1">
    <location>
        <begin position="494"/>
        <end position="509"/>
    </location>
</feature>
<dbReference type="PRINTS" id="PR00021">
    <property type="entry name" value="PRORICH"/>
</dbReference>
<evidence type="ECO:0000256" key="1">
    <source>
        <dbReference type="SAM" id="MobiDB-lite"/>
    </source>
</evidence>
<feature type="compositionally biased region" description="Basic residues" evidence="1">
    <location>
        <begin position="102"/>
        <end position="122"/>
    </location>
</feature>